<sequence>MIRKVTIFSLTMVALLLVEQNVFAQEEGGVDDKTSDEIITQKDSALIFESGEMEQIVQPTATPFNIPVKEPKRNASPMLENTINRPIQEGEIKPKENKQDFSFNIIYYLLYKFKQVDN</sequence>
<accession>A0A150XFW0</accession>
<feature type="region of interest" description="Disordered" evidence="1">
    <location>
        <begin position="62"/>
        <end position="91"/>
    </location>
</feature>
<dbReference type="EMBL" id="LRPC01000001">
    <property type="protein sequence ID" value="KYG77598.1"/>
    <property type="molecule type" value="Genomic_DNA"/>
</dbReference>
<dbReference type="Proteomes" id="UP000075606">
    <property type="component" value="Unassembled WGS sequence"/>
</dbReference>
<proteinExistence type="predicted"/>
<keyword evidence="2" id="KW-0732">Signal</keyword>
<dbReference type="OrthoDB" id="982817at2"/>
<keyword evidence="4" id="KW-1185">Reference proteome</keyword>
<feature type="chain" id="PRO_5007574699" evidence="2">
    <location>
        <begin position="25"/>
        <end position="118"/>
    </location>
</feature>
<evidence type="ECO:0000256" key="2">
    <source>
        <dbReference type="SAM" id="SignalP"/>
    </source>
</evidence>
<organism evidence="3 4">
    <name type="scientific">Roseivirga spongicola</name>
    <dbReference type="NCBI Taxonomy" id="333140"/>
    <lineage>
        <taxon>Bacteria</taxon>
        <taxon>Pseudomonadati</taxon>
        <taxon>Bacteroidota</taxon>
        <taxon>Cytophagia</taxon>
        <taxon>Cytophagales</taxon>
        <taxon>Roseivirgaceae</taxon>
        <taxon>Roseivirga</taxon>
    </lineage>
</organism>
<evidence type="ECO:0000313" key="3">
    <source>
        <dbReference type="EMBL" id="KYG77598.1"/>
    </source>
</evidence>
<comment type="caution">
    <text evidence="3">The sequence shown here is derived from an EMBL/GenBank/DDBJ whole genome shotgun (WGS) entry which is preliminary data.</text>
</comment>
<name>A0A150XFW0_9BACT</name>
<dbReference type="STRING" id="333140.AWW68_02165"/>
<protein>
    <submittedName>
        <fullName evidence="3">Uncharacterized protein</fullName>
    </submittedName>
</protein>
<dbReference type="RefSeq" id="WP_068216106.1">
    <property type="nucleotide sequence ID" value="NZ_LRPC01000001.1"/>
</dbReference>
<feature type="signal peptide" evidence="2">
    <location>
        <begin position="1"/>
        <end position="24"/>
    </location>
</feature>
<reference evidence="3 4" key="1">
    <citation type="submission" date="2016-01" db="EMBL/GenBank/DDBJ databases">
        <title>Genome sequencing of Roseivirga spongicola UST030701-084.</title>
        <authorList>
            <person name="Selvaratnam C."/>
            <person name="Thevarajoo S."/>
            <person name="Goh K.M."/>
            <person name="Ee R."/>
            <person name="Chan K.-G."/>
            <person name="Chong C.S."/>
        </authorList>
    </citation>
    <scope>NUCLEOTIDE SEQUENCE [LARGE SCALE GENOMIC DNA]</scope>
    <source>
        <strain evidence="3 4">UST030701-084</strain>
    </source>
</reference>
<dbReference type="AlphaFoldDB" id="A0A150XFW0"/>
<gene>
    <name evidence="3" type="ORF">AWW68_02165</name>
</gene>
<evidence type="ECO:0000313" key="4">
    <source>
        <dbReference type="Proteomes" id="UP000075606"/>
    </source>
</evidence>
<evidence type="ECO:0000256" key="1">
    <source>
        <dbReference type="SAM" id="MobiDB-lite"/>
    </source>
</evidence>